<dbReference type="EMBL" id="CP147406">
    <property type="protein sequence ID" value="WXB95054.1"/>
    <property type="molecule type" value="Genomic_DNA"/>
</dbReference>
<name>A0ABZ2NC99_9BACI</name>
<dbReference type="RefSeq" id="WP_338754943.1">
    <property type="nucleotide sequence ID" value="NZ_CP147406.1"/>
</dbReference>
<organism evidence="2 3">
    <name type="scientific">Bacillus kandeliae</name>
    <dbReference type="NCBI Taxonomy" id="3129297"/>
    <lineage>
        <taxon>Bacteria</taxon>
        <taxon>Bacillati</taxon>
        <taxon>Bacillota</taxon>
        <taxon>Bacilli</taxon>
        <taxon>Bacillales</taxon>
        <taxon>Bacillaceae</taxon>
        <taxon>Bacillus</taxon>
    </lineage>
</organism>
<keyword evidence="2" id="KW-0614">Plasmid</keyword>
<protein>
    <submittedName>
        <fullName evidence="2">ImmA/IrrE family metallo-endopeptidase</fullName>
    </submittedName>
</protein>
<dbReference type="Pfam" id="PF06114">
    <property type="entry name" value="Peptidase_M78"/>
    <property type="match status" value="1"/>
</dbReference>
<proteinExistence type="predicted"/>
<dbReference type="InterPro" id="IPR052345">
    <property type="entry name" value="Rad_response_metalloprotease"/>
</dbReference>
<evidence type="ECO:0000313" key="3">
    <source>
        <dbReference type="Proteomes" id="UP001387364"/>
    </source>
</evidence>
<dbReference type="Gene3D" id="1.10.10.2910">
    <property type="match status" value="1"/>
</dbReference>
<evidence type="ECO:0000313" key="2">
    <source>
        <dbReference type="EMBL" id="WXB95054.1"/>
    </source>
</evidence>
<accession>A0ABZ2NC99</accession>
<geneLocation type="plasmid" evidence="2 3">
    <name>unnamed2</name>
</geneLocation>
<dbReference type="InterPro" id="IPR010359">
    <property type="entry name" value="IrrE_HExxH"/>
</dbReference>
<dbReference type="Proteomes" id="UP001387364">
    <property type="component" value="Plasmid unnamed2"/>
</dbReference>
<evidence type="ECO:0000259" key="1">
    <source>
        <dbReference type="Pfam" id="PF06114"/>
    </source>
</evidence>
<feature type="domain" description="IrrE N-terminal-like" evidence="1">
    <location>
        <begin position="347"/>
        <end position="487"/>
    </location>
</feature>
<reference evidence="2 3" key="1">
    <citation type="submission" date="2024-02" db="EMBL/GenBank/DDBJ databases">
        <title>Seven novel Bacillus-like species.</title>
        <authorList>
            <person name="Liu G."/>
        </authorList>
    </citation>
    <scope>NUCLEOTIDE SEQUENCE [LARGE SCALE GENOMIC DNA]</scope>
    <source>
        <strain evidence="2 3">FJAT-52991</strain>
        <plasmid evidence="2 3">unnamed2</plasmid>
    </source>
</reference>
<sequence>MDTRGKKIIDSFFEGKYTLENLCEHTYTYYGIIPFASWFSREKRSELYQSALWKLFDSQNKECISIGAFLLLAEKAEGQPSVPIEFAQRALNVWSERKFEDDKVLAYVFNRFPNNRNEWIDILKRHNRFEGEIESKWGVSSLETILHLCSVMMEGERRCKMEQIDRFLPSQLDQKLHLFTKQIIGLVNNKEDISNHFVDELLIAVSNHNLKLSTRMLTFQLLTMKKMIERIGASRIAQAFFKTSINTPSPLGTLLYNVARKMDGSESNKIMPLKIVARSNRYMNDDYSQIKPQVWQEIIHAFHTEIKSTHSVKDLQYSRDFTNDRIVKDLLHKTKMTPPLDLFEMCRRLNILVKLAELPSNIEAFIIKSELADKGMIVLNKHSKSIRRQKFTLAHEIGHFLKHSFPDGTHVLVDEQVELSVHKSSKGTQYVNLEWEKEANDFAHCLLLPSGSSEEKQLKEIQSPFIDKVSLFSDKWEVSMSVLASRIVSITEIEIMLIISENGEIIFSQTSPYWEEGKINLYGNSIPDDSLTYEFIHYDSYSYSKEPNKTNSSIWYEQEKDIDLTEEVFATGYGQVYTFLYK</sequence>
<dbReference type="PANTHER" id="PTHR43236">
    <property type="entry name" value="ANTITOXIN HIGA1"/>
    <property type="match status" value="1"/>
</dbReference>
<dbReference type="PANTHER" id="PTHR43236:SF1">
    <property type="entry name" value="BLL7220 PROTEIN"/>
    <property type="match status" value="1"/>
</dbReference>
<gene>
    <name evidence="2" type="ORF">WDJ61_18940</name>
</gene>
<keyword evidence="3" id="KW-1185">Reference proteome</keyword>